<evidence type="ECO:0000313" key="1">
    <source>
        <dbReference type="EMBL" id="MCB2376967.1"/>
    </source>
</evidence>
<reference evidence="1" key="1">
    <citation type="submission" date="2021-10" db="EMBL/GenBank/DDBJ databases">
        <authorList>
            <person name="Dean J.D."/>
            <person name="Kim M.K."/>
            <person name="Newey C.N."/>
            <person name="Stoker T.S."/>
            <person name="Thompson D.W."/>
            <person name="Grose J.H."/>
        </authorList>
    </citation>
    <scope>NUCLEOTIDE SEQUENCE</scope>
    <source>
        <strain evidence="1">BT635</strain>
    </source>
</reference>
<organism evidence="1 2">
    <name type="scientific">Hymenobacter nitidus</name>
    <dbReference type="NCBI Taxonomy" id="2880929"/>
    <lineage>
        <taxon>Bacteria</taxon>
        <taxon>Pseudomonadati</taxon>
        <taxon>Bacteroidota</taxon>
        <taxon>Cytophagia</taxon>
        <taxon>Cytophagales</taxon>
        <taxon>Hymenobacteraceae</taxon>
        <taxon>Hymenobacter</taxon>
    </lineage>
</organism>
<dbReference type="InterPro" id="IPR010982">
    <property type="entry name" value="Lambda_DNA-bd_dom_sf"/>
</dbReference>
<evidence type="ECO:0008006" key="3">
    <source>
        <dbReference type="Google" id="ProtNLM"/>
    </source>
</evidence>
<evidence type="ECO:0000313" key="2">
    <source>
        <dbReference type="Proteomes" id="UP001165297"/>
    </source>
</evidence>
<dbReference type="EMBL" id="JAJADQ010000002">
    <property type="protein sequence ID" value="MCB2376967.1"/>
    <property type="molecule type" value="Genomic_DNA"/>
</dbReference>
<protein>
    <recommendedName>
        <fullName evidence="3">HTH cro/C1-type domain-containing protein</fullName>
    </recommendedName>
</protein>
<keyword evidence="2" id="KW-1185">Reference proteome</keyword>
<dbReference type="InterPro" id="IPR001387">
    <property type="entry name" value="Cro/C1-type_HTH"/>
</dbReference>
<dbReference type="Proteomes" id="UP001165297">
    <property type="component" value="Unassembled WGS sequence"/>
</dbReference>
<gene>
    <name evidence="1" type="ORF">LGH70_05205</name>
</gene>
<dbReference type="RefSeq" id="WP_226183363.1">
    <property type="nucleotide sequence ID" value="NZ_JAJADQ010000002.1"/>
</dbReference>
<comment type="caution">
    <text evidence="1">The sequence shown here is derived from an EMBL/GenBank/DDBJ whole genome shotgun (WGS) entry which is preliminary data.</text>
</comment>
<dbReference type="SUPFAM" id="SSF47413">
    <property type="entry name" value="lambda repressor-like DNA-binding domains"/>
    <property type="match status" value="1"/>
</dbReference>
<name>A0ABS8A9A0_9BACT</name>
<proteinExistence type="predicted"/>
<dbReference type="Gene3D" id="1.10.260.40">
    <property type="entry name" value="lambda repressor-like DNA-binding domains"/>
    <property type="match status" value="1"/>
</dbReference>
<sequence>MARKSLPSNSLSAAVRRHFGLTQEELGRFLGVTGTVVAHAEAGRSTLSAPAQRRLRPLALLLPAPDGLGPAYPTPPAAEEAPAALGPREAAPLLARLRRVRYLADKTRFELDNRRLLHQARERRTWGLTVLAGLLAPAPDTAPAPAILAPDPALSPEADRRWVARLQADTQAAPLPLSATQAALLALRLRLLEAEAAALTELLAGAGFEAK</sequence>
<dbReference type="CDD" id="cd00093">
    <property type="entry name" value="HTH_XRE"/>
    <property type="match status" value="1"/>
</dbReference>
<accession>A0ABS8A9A0</accession>